<sequence>MNCVTTAGLVDVKFTGNYLTWCNKRDNRTYTKIDRVMANSEWLMEFPDHEAEFTNPSTYSDHSPMFVCSKKQVDNKNKAFRLFNYWVEEEGYHDIVANAWRTRVVGNPMYVLMTKLKHVKQELIVWNRERIGNVNSRV</sequence>
<dbReference type="GO" id="GO:0004527">
    <property type="term" value="F:exonuclease activity"/>
    <property type="evidence" value="ECO:0007669"/>
    <property type="project" value="UniProtKB-KW"/>
</dbReference>
<evidence type="ECO:0000313" key="1">
    <source>
        <dbReference type="EMBL" id="KAF5198129.1"/>
    </source>
</evidence>
<keyword evidence="1" id="KW-0255">Endonuclease</keyword>
<dbReference type="OrthoDB" id="1932741at2759"/>
<organism evidence="1 2">
    <name type="scientific">Thalictrum thalictroides</name>
    <name type="common">Rue-anemone</name>
    <name type="synonym">Anemone thalictroides</name>
    <dbReference type="NCBI Taxonomy" id="46969"/>
    <lineage>
        <taxon>Eukaryota</taxon>
        <taxon>Viridiplantae</taxon>
        <taxon>Streptophyta</taxon>
        <taxon>Embryophyta</taxon>
        <taxon>Tracheophyta</taxon>
        <taxon>Spermatophyta</taxon>
        <taxon>Magnoliopsida</taxon>
        <taxon>Ranunculales</taxon>
        <taxon>Ranunculaceae</taxon>
        <taxon>Thalictroideae</taxon>
        <taxon>Thalictrum</taxon>
    </lineage>
</organism>
<proteinExistence type="predicted"/>
<gene>
    <name evidence="1" type="ORF">FRX31_012284</name>
</gene>
<dbReference type="PANTHER" id="PTHR33710">
    <property type="entry name" value="BNAC02G09200D PROTEIN"/>
    <property type="match status" value="1"/>
</dbReference>
<name>A0A7J6WL67_THATH</name>
<accession>A0A7J6WL67</accession>
<dbReference type="EMBL" id="JABWDY010013697">
    <property type="protein sequence ID" value="KAF5198129.1"/>
    <property type="molecule type" value="Genomic_DNA"/>
</dbReference>
<evidence type="ECO:0000313" key="2">
    <source>
        <dbReference type="Proteomes" id="UP000554482"/>
    </source>
</evidence>
<keyword evidence="1" id="KW-0269">Exonuclease</keyword>
<dbReference type="AlphaFoldDB" id="A0A7J6WL67"/>
<comment type="caution">
    <text evidence="1">The sequence shown here is derived from an EMBL/GenBank/DDBJ whole genome shotgun (WGS) entry which is preliminary data.</text>
</comment>
<keyword evidence="2" id="KW-1185">Reference proteome</keyword>
<dbReference type="GO" id="GO:0004519">
    <property type="term" value="F:endonuclease activity"/>
    <property type="evidence" value="ECO:0007669"/>
    <property type="project" value="UniProtKB-KW"/>
</dbReference>
<protein>
    <submittedName>
        <fullName evidence="1">Endonuclease/exonuclease/phosphatase</fullName>
    </submittedName>
</protein>
<dbReference type="Proteomes" id="UP000554482">
    <property type="component" value="Unassembled WGS sequence"/>
</dbReference>
<keyword evidence="1" id="KW-0540">Nuclease</keyword>
<dbReference type="PANTHER" id="PTHR33710:SF64">
    <property type="entry name" value="ENDONUCLEASE_EXONUCLEASE_PHOSPHATASE DOMAIN-CONTAINING PROTEIN"/>
    <property type="match status" value="1"/>
</dbReference>
<dbReference type="InterPro" id="IPR036691">
    <property type="entry name" value="Endo/exonu/phosph_ase_sf"/>
</dbReference>
<dbReference type="Gene3D" id="3.60.10.10">
    <property type="entry name" value="Endonuclease/exonuclease/phosphatase"/>
    <property type="match status" value="1"/>
</dbReference>
<reference evidence="1 2" key="1">
    <citation type="submission" date="2020-06" db="EMBL/GenBank/DDBJ databases">
        <title>Transcriptomic and genomic resources for Thalictrum thalictroides and T. hernandezii: Facilitating candidate gene discovery in an emerging model plant lineage.</title>
        <authorList>
            <person name="Arias T."/>
            <person name="Riano-Pachon D.M."/>
            <person name="Di Stilio V.S."/>
        </authorList>
    </citation>
    <scope>NUCLEOTIDE SEQUENCE [LARGE SCALE GENOMIC DNA]</scope>
    <source>
        <strain evidence="2">cv. WT478/WT964</strain>
        <tissue evidence="1">Leaves</tissue>
    </source>
</reference>
<dbReference type="SUPFAM" id="SSF56219">
    <property type="entry name" value="DNase I-like"/>
    <property type="match status" value="1"/>
</dbReference>
<keyword evidence="1" id="KW-0378">Hydrolase</keyword>